<keyword evidence="1" id="KW-0732">Signal</keyword>
<reference evidence="2" key="1">
    <citation type="submission" date="2023-10" db="EMBL/GenBank/DDBJ databases">
        <title>Genome assembly of Pristionchus species.</title>
        <authorList>
            <person name="Yoshida K."/>
            <person name="Sommer R.J."/>
        </authorList>
    </citation>
    <scope>NUCLEOTIDE SEQUENCE</scope>
    <source>
        <strain evidence="2">RS5133</strain>
    </source>
</reference>
<accession>A0AAV5UTH8</accession>
<proteinExistence type="predicted"/>
<feature type="non-terminal residue" evidence="2">
    <location>
        <position position="1"/>
    </location>
</feature>
<evidence type="ECO:0000313" key="3">
    <source>
        <dbReference type="Proteomes" id="UP001432322"/>
    </source>
</evidence>
<evidence type="ECO:0000256" key="1">
    <source>
        <dbReference type="SAM" id="SignalP"/>
    </source>
</evidence>
<name>A0AAV5UTH8_9BILA</name>
<evidence type="ECO:0000313" key="2">
    <source>
        <dbReference type="EMBL" id="GMT08970.1"/>
    </source>
</evidence>
<sequence length="229" mass="24870">SRLFRLPSSMKLFLACCLFGVVWSGGSTDAKMDDEPSSFSLYYSSKVVQDGKTMKQLMHDIAAQLAPSDGSLSSTPPADVAKILCETQGGDKALLRWAHEFMKVNTATMPSPGSSQVRNQTTTAPEETINEVILNKMKTTKESTCSTAAQNEVVKCLCGKNGKDEWCYYIGLGKELINGGFIVCDGDKSKFVEGAKIVRDKDGKFPSSSSHFSLTLLTSLSCLFVLLLH</sequence>
<gene>
    <name evidence="2" type="ORF">PFISCL1PPCAC_267</name>
</gene>
<dbReference type="AlphaFoldDB" id="A0AAV5UTH8"/>
<keyword evidence="3" id="KW-1185">Reference proteome</keyword>
<organism evidence="2 3">
    <name type="scientific">Pristionchus fissidentatus</name>
    <dbReference type="NCBI Taxonomy" id="1538716"/>
    <lineage>
        <taxon>Eukaryota</taxon>
        <taxon>Metazoa</taxon>
        <taxon>Ecdysozoa</taxon>
        <taxon>Nematoda</taxon>
        <taxon>Chromadorea</taxon>
        <taxon>Rhabditida</taxon>
        <taxon>Rhabditina</taxon>
        <taxon>Diplogasteromorpha</taxon>
        <taxon>Diplogasteroidea</taxon>
        <taxon>Neodiplogasteridae</taxon>
        <taxon>Pristionchus</taxon>
    </lineage>
</organism>
<feature type="chain" id="PRO_5043517916" evidence="1">
    <location>
        <begin position="25"/>
        <end position="229"/>
    </location>
</feature>
<protein>
    <submittedName>
        <fullName evidence="2">Uncharacterized protein</fullName>
    </submittedName>
</protein>
<dbReference type="EMBL" id="BTSY01000001">
    <property type="protein sequence ID" value="GMT08970.1"/>
    <property type="molecule type" value="Genomic_DNA"/>
</dbReference>
<comment type="caution">
    <text evidence="2">The sequence shown here is derived from an EMBL/GenBank/DDBJ whole genome shotgun (WGS) entry which is preliminary data.</text>
</comment>
<feature type="signal peptide" evidence="1">
    <location>
        <begin position="1"/>
        <end position="24"/>
    </location>
</feature>
<dbReference type="Proteomes" id="UP001432322">
    <property type="component" value="Unassembled WGS sequence"/>
</dbReference>